<dbReference type="Proteomes" id="UP001144673">
    <property type="component" value="Chromosome 2"/>
</dbReference>
<evidence type="ECO:0000313" key="2">
    <source>
        <dbReference type="Proteomes" id="UP001144673"/>
    </source>
</evidence>
<protein>
    <submittedName>
        <fullName evidence="1">Uncharacterized protein</fullName>
    </submittedName>
</protein>
<comment type="caution">
    <text evidence="1">The sequence shown here is derived from an EMBL/GenBank/DDBJ whole genome shotgun (WGS) entry which is preliminary data.</text>
</comment>
<dbReference type="KEGG" id="amus:LMH87_004636"/>
<dbReference type="AlphaFoldDB" id="A0A9W8UH80"/>
<name>A0A9W8UH80_AKAMU</name>
<sequence length="90" mass="10267">MNVADTCIHVFPGPRSGSEIREPQFLTLQILVLPLRDHRQSIMTEVLRLQYLQAAQAALEANVEWQSYIKSITDNLETTESGRWGTVRNL</sequence>
<organism evidence="1 2">
    <name type="scientific">Akanthomyces muscarius</name>
    <name type="common">Entomopathogenic fungus</name>
    <name type="synonym">Lecanicillium muscarium</name>
    <dbReference type="NCBI Taxonomy" id="2231603"/>
    <lineage>
        <taxon>Eukaryota</taxon>
        <taxon>Fungi</taxon>
        <taxon>Dikarya</taxon>
        <taxon>Ascomycota</taxon>
        <taxon>Pezizomycotina</taxon>
        <taxon>Sordariomycetes</taxon>
        <taxon>Hypocreomycetidae</taxon>
        <taxon>Hypocreales</taxon>
        <taxon>Cordycipitaceae</taxon>
        <taxon>Akanthomyces</taxon>
    </lineage>
</organism>
<dbReference type="GeneID" id="80891795"/>
<evidence type="ECO:0000313" key="1">
    <source>
        <dbReference type="EMBL" id="KAJ4145801.1"/>
    </source>
</evidence>
<keyword evidence="2" id="KW-1185">Reference proteome</keyword>
<dbReference type="EMBL" id="JAJHUN010000011">
    <property type="protein sequence ID" value="KAJ4145801.1"/>
    <property type="molecule type" value="Genomic_DNA"/>
</dbReference>
<reference evidence="1" key="1">
    <citation type="journal article" date="2023" name="Access Microbiol">
        <title>De-novo genome assembly for Akanthomyces muscarius, a biocontrol agent of insect agricultural pests.</title>
        <authorList>
            <person name="Erdos Z."/>
            <person name="Studholme D.J."/>
            <person name="Raymond B."/>
            <person name="Sharma M."/>
        </authorList>
    </citation>
    <scope>NUCLEOTIDE SEQUENCE</scope>
    <source>
        <strain evidence="1">Ve6</strain>
    </source>
</reference>
<dbReference type="RefSeq" id="XP_056049471.1">
    <property type="nucleotide sequence ID" value="XM_056195886.1"/>
</dbReference>
<accession>A0A9W8UH80</accession>
<gene>
    <name evidence="1" type="ORF">LMH87_004636</name>
</gene>
<proteinExistence type="predicted"/>